<name>A0A0N5CYQ7_THECL</name>
<evidence type="ECO:0000313" key="5">
    <source>
        <dbReference type="WBParaSite" id="TCLT_0000559001-mRNA-1"/>
    </source>
</evidence>
<dbReference type="STRING" id="103827.A0A0N5CYQ7"/>
<protein>
    <submittedName>
        <fullName evidence="5">Caprin-1_dimer domain-containing protein</fullName>
    </submittedName>
</protein>
<dbReference type="Pfam" id="PF18293">
    <property type="entry name" value="Caprin-1_dimer"/>
    <property type="match status" value="1"/>
</dbReference>
<proteinExistence type="predicted"/>
<keyword evidence="4" id="KW-1185">Reference proteome</keyword>
<dbReference type="AlphaFoldDB" id="A0A0N5CYQ7"/>
<feature type="compositionally biased region" description="Low complexity" evidence="1">
    <location>
        <begin position="398"/>
        <end position="409"/>
    </location>
</feature>
<dbReference type="Proteomes" id="UP000276776">
    <property type="component" value="Unassembled WGS sequence"/>
</dbReference>
<evidence type="ECO:0000313" key="3">
    <source>
        <dbReference type="EMBL" id="VDN02841.1"/>
    </source>
</evidence>
<evidence type="ECO:0000256" key="1">
    <source>
        <dbReference type="SAM" id="MobiDB-lite"/>
    </source>
</evidence>
<evidence type="ECO:0000313" key="4">
    <source>
        <dbReference type="Proteomes" id="UP000276776"/>
    </source>
</evidence>
<evidence type="ECO:0000259" key="2">
    <source>
        <dbReference type="Pfam" id="PF18293"/>
    </source>
</evidence>
<gene>
    <name evidence="3" type="ORF">TCLT_LOCUS5579</name>
</gene>
<feature type="region of interest" description="Disordered" evidence="1">
    <location>
        <begin position="323"/>
        <end position="451"/>
    </location>
</feature>
<reference evidence="5" key="1">
    <citation type="submission" date="2017-02" db="UniProtKB">
        <authorList>
            <consortium name="WormBaseParasite"/>
        </authorList>
    </citation>
    <scope>IDENTIFICATION</scope>
</reference>
<feature type="compositionally biased region" description="Polar residues" evidence="1">
    <location>
        <begin position="431"/>
        <end position="445"/>
    </location>
</feature>
<dbReference type="OMA" id="MDFKKKC"/>
<reference evidence="3 4" key="2">
    <citation type="submission" date="2018-11" db="EMBL/GenBank/DDBJ databases">
        <authorList>
            <consortium name="Pathogen Informatics"/>
        </authorList>
    </citation>
    <scope>NUCLEOTIDE SEQUENCE [LARGE SCALE GENOMIC DNA]</scope>
</reference>
<feature type="compositionally biased region" description="Basic and acidic residues" evidence="1">
    <location>
        <begin position="366"/>
        <end position="381"/>
    </location>
</feature>
<dbReference type="WBParaSite" id="TCLT_0000559001-mRNA-1">
    <property type="protein sequence ID" value="TCLT_0000559001-mRNA-1"/>
    <property type="gene ID" value="TCLT_0000559001"/>
</dbReference>
<feature type="domain" description="Caprin-1 dimerization" evidence="2">
    <location>
        <begin position="103"/>
        <end position="213"/>
    </location>
</feature>
<dbReference type="EMBL" id="UYYF01004348">
    <property type="protein sequence ID" value="VDN02841.1"/>
    <property type="molecule type" value="Genomic_DNA"/>
</dbReference>
<sequence length="480" mass="53882">MKGPESTQCTANSILSNPYAGIQFALEKRRRNLEKRKSRLLQYDTDLKNGKKLSEQQNEARYCIGEVETQLDFLKEIGKVILSLQKDYLRSVKQWEDGLKKEQVENNQKALDDFVYLRNVIDRFNRLEMKETFAKITNDDKKITESECKLMENLSKSFNVHDDEFENLEQFKEKCCENSNIAYKILVGSKEKVMDNSSGLEIKELVNKVANCQLIFDVTRVDDQFVKPVEYPLESDFEHPKEDLKVVFVHVNAGSTENCAENDVNQIGDTEFGFEAEIDPNALVRDPPPPIPFPATVVPEDPTNAVRSDDGSSDFWVVETKHKTSKRRGYGIQNGFDKDSVQVNGSEIRSNERRSVRISKGNQDGGDGKGADLVKSSDGEQRSYGGGNKRQDRDNFDNSRSFRGNSRGNFRGGGNTGGRNAPGAVRRASGIRSSNNNYSSGQTNGSRGGNGVIRGFNGYGCNRPPQPRRQLGFNFASDAF</sequence>
<organism evidence="5">
    <name type="scientific">Thelazia callipaeda</name>
    <name type="common">Oriental eyeworm</name>
    <name type="synonym">Parasitic nematode</name>
    <dbReference type="NCBI Taxonomy" id="103827"/>
    <lineage>
        <taxon>Eukaryota</taxon>
        <taxon>Metazoa</taxon>
        <taxon>Ecdysozoa</taxon>
        <taxon>Nematoda</taxon>
        <taxon>Chromadorea</taxon>
        <taxon>Rhabditida</taxon>
        <taxon>Spirurina</taxon>
        <taxon>Spiruromorpha</taxon>
        <taxon>Thelazioidea</taxon>
        <taxon>Thelaziidae</taxon>
        <taxon>Thelazia</taxon>
    </lineage>
</organism>
<accession>A0A0N5CYQ7</accession>
<dbReference type="OrthoDB" id="10062814at2759"/>
<dbReference type="InterPro" id="IPR041637">
    <property type="entry name" value="Caprin-1_dimer"/>
</dbReference>